<name>A0ABU9M9U9_STUCH</name>
<gene>
    <name evidence="1" type="ORF">AAGW23_08555</name>
</gene>
<accession>A0ABU9M9U9</accession>
<proteinExistence type="predicted"/>
<evidence type="ECO:0000313" key="1">
    <source>
        <dbReference type="EMBL" id="MEL7558887.1"/>
    </source>
</evidence>
<sequence length="61" mass="6468">MNPGKGVLEGVSRQPTMACPYFGGLTPTLQLDTWNSSWVGWAAFRTSPTALAQLSSVKALA</sequence>
<keyword evidence="2" id="KW-1185">Reference proteome</keyword>
<evidence type="ECO:0000313" key="2">
    <source>
        <dbReference type="Proteomes" id="UP001467669"/>
    </source>
</evidence>
<comment type="caution">
    <text evidence="1">The sequence shown here is derived from an EMBL/GenBank/DDBJ whole genome shotgun (WGS) entry which is preliminary data.</text>
</comment>
<organism evidence="1 2">
    <name type="scientific">Stutzerimonas chloritidismutans</name>
    <name type="common">Pseudomonas chloritidismutans</name>
    <dbReference type="NCBI Taxonomy" id="203192"/>
    <lineage>
        <taxon>Bacteria</taxon>
        <taxon>Pseudomonadati</taxon>
        <taxon>Pseudomonadota</taxon>
        <taxon>Gammaproteobacteria</taxon>
        <taxon>Pseudomonadales</taxon>
        <taxon>Pseudomonadaceae</taxon>
        <taxon>Stutzerimonas</taxon>
    </lineage>
</organism>
<reference evidence="1 2" key="1">
    <citation type="submission" date="2024-04" db="EMBL/GenBank/DDBJ databases">
        <title>Draft Genome Sequence of Isolates Cultured from Underwater Hawaii Seamounts in the North Pacific Ocean.</title>
        <authorList>
            <person name="Sharma I."/>
            <person name="Darden B."/>
            <person name="Creggett J."/>
            <person name="Taylor S."/>
            <person name="Grant M.P."/>
            <person name="Scott J."/>
            <person name="Attles S."/>
            <person name="Walker S."/>
            <person name="Johnson G."/>
            <person name="St. Cloud C."/>
        </authorList>
    </citation>
    <scope>NUCLEOTIDE SEQUENCE [LARGE SCALE GENOMIC DNA]</scope>
    <source>
        <strain evidence="1 2">03GJ23</strain>
    </source>
</reference>
<protein>
    <submittedName>
        <fullName evidence="1">Uncharacterized protein</fullName>
    </submittedName>
</protein>
<dbReference type="RefSeq" id="WP_342406046.1">
    <property type="nucleotide sequence ID" value="NZ_JBCFXD010000004.1"/>
</dbReference>
<dbReference type="Proteomes" id="UP001467669">
    <property type="component" value="Unassembled WGS sequence"/>
</dbReference>
<dbReference type="EMBL" id="JBCFXD010000004">
    <property type="protein sequence ID" value="MEL7558887.1"/>
    <property type="molecule type" value="Genomic_DNA"/>
</dbReference>